<proteinExistence type="predicted"/>
<evidence type="ECO:0000256" key="1">
    <source>
        <dbReference type="SAM" id="SignalP"/>
    </source>
</evidence>
<keyword evidence="1" id="KW-0732">Signal</keyword>
<reference evidence="2 3" key="1">
    <citation type="submission" date="2023-04" db="EMBL/GenBank/DDBJ databases">
        <title>Genome of Basidiobolus ranarum AG-B5.</title>
        <authorList>
            <person name="Stajich J.E."/>
            <person name="Carter-House D."/>
            <person name="Gryganskyi A."/>
        </authorList>
    </citation>
    <scope>NUCLEOTIDE SEQUENCE [LARGE SCALE GENOMIC DNA]</scope>
    <source>
        <strain evidence="2 3">AG-B5</strain>
    </source>
</reference>
<name>A0ABR2WKD1_9FUNG</name>
<protein>
    <submittedName>
        <fullName evidence="2">Uncharacterized protein</fullName>
    </submittedName>
</protein>
<dbReference type="Proteomes" id="UP001479436">
    <property type="component" value="Unassembled WGS sequence"/>
</dbReference>
<organism evidence="2 3">
    <name type="scientific">Basidiobolus ranarum</name>
    <dbReference type="NCBI Taxonomy" id="34480"/>
    <lineage>
        <taxon>Eukaryota</taxon>
        <taxon>Fungi</taxon>
        <taxon>Fungi incertae sedis</taxon>
        <taxon>Zoopagomycota</taxon>
        <taxon>Entomophthoromycotina</taxon>
        <taxon>Basidiobolomycetes</taxon>
        <taxon>Basidiobolales</taxon>
        <taxon>Basidiobolaceae</taxon>
        <taxon>Basidiobolus</taxon>
    </lineage>
</organism>
<feature type="chain" id="PRO_5046539748" evidence="1">
    <location>
        <begin position="22"/>
        <end position="81"/>
    </location>
</feature>
<accession>A0ABR2WKD1</accession>
<dbReference type="EMBL" id="JASJQH010001169">
    <property type="protein sequence ID" value="KAK9761911.1"/>
    <property type="molecule type" value="Genomic_DNA"/>
</dbReference>
<sequence length="81" mass="9461">MSLRLILLIATFLLISGFIEGGKILDRLREQQQLPYKYHYGSLKRRGDESEAVANFREALAAQMEYTKFKYNCKEGDQEQK</sequence>
<feature type="signal peptide" evidence="1">
    <location>
        <begin position="1"/>
        <end position="21"/>
    </location>
</feature>
<gene>
    <name evidence="2" type="ORF">K7432_012826</name>
</gene>
<comment type="caution">
    <text evidence="2">The sequence shown here is derived from an EMBL/GenBank/DDBJ whole genome shotgun (WGS) entry which is preliminary data.</text>
</comment>
<evidence type="ECO:0000313" key="2">
    <source>
        <dbReference type="EMBL" id="KAK9761911.1"/>
    </source>
</evidence>
<keyword evidence="3" id="KW-1185">Reference proteome</keyword>
<evidence type="ECO:0000313" key="3">
    <source>
        <dbReference type="Proteomes" id="UP001479436"/>
    </source>
</evidence>